<organism evidence="3 4">
    <name type="scientific">Couchioplanes caeruleus</name>
    <dbReference type="NCBI Taxonomy" id="56438"/>
    <lineage>
        <taxon>Bacteria</taxon>
        <taxon>Bacillati</taxon>
        <taxon>Actinomycetota</taxon>
        <taxon>Actinomycetes</taxon>
        <taxon>Micromonosporales</taxon>
        <taxon>Micromonosporaceae</taxon>
        <taxon>Couchioplanes</taxon>
    </lineage>
</organism>
<feature type="compositionally biased region" description="Pro residues" evidence="1">
    <location>
        <begin position="158"/>
        <end position="169"/>
    </location>
</feature>
<keyword evidence="2" id="KW-0472">Membrane</keyword>
<reference evidence="3 4" key="1">
    <citation type="submission" date="2018-11" db="EMBL/GenBank/DDBJ databases">
        <title>Sequencing the genomes of 1000 actinobacteria strains.</title>
        <authorList>
            <person name="Klenk H.-P."/>
        </authorList>
    </citation>
    <scope>NUCLEOTIDE SEQUENCE [LARGE SCALE GENOMIC DNA]</scope>
    <source>
        <strain evidence="3 4">DSM 43634</strain>
    </source>
</reference>
<protein>
    <submittedName>
        <fullName evidence="3">Uncharacterized protein</fullName>
    </submittedName>
</protein>
<evidence type="ECO:0000256" key="1">
    <source>
        <dbReference type="SAM" id="MobiDB-lite"/>
    </source>
</evidence>
<accession>A0A3N1GQE2</accession>
<gene>
    <name evidence="3" type="ORF">EDD30_5384</name>
</gene>
<dbReference type="Proteomes" id="UP000271683">
    <property type="component" value="Unassembled WGS sequence"/>
</dbReference>
<name>A0A3N1GQE2_9ACTN</name>
<dbReference type="EMBL" id="RJKL01000001">
    <property type="protein sequence ID" value="ROP32442.1"/>
    <property type="molecule type" value="Genomic_DNA"/>
</dbReference>
<evidence type="ECO:0000256" key="2">
    <source>
        <dbReference type="SAM" id="Phobius"/>
    </source>
</evidence>
<sequence>MDRRTARPRPAPAPAGKWDRAGEQDPVGTPDPAGRPDPARPRGLVSRSLIAAAVFVAAVLPGWVLGDAAERWTDWGVLDWLVTCALSGVAVLLLAPYGSYRRRDAVLGLVPIYGWYLTSLLSWRIALLPLRDWEPREDELWRARWLTGDLIGFWRADPLPPPRPRPPAAGPRIRSGSAPRAGRPTR</sequence>
<evidence type="ECO:0000313" key="3">
    <source>
        <dbReference type="EMBL" id="ROP32442.1"/>
    </source>
</evidence>
<feature type="transmembrane region" description="Helical" evidence="2">
    <location>
        <begin position="44"/>
        <end position="65"/>
    </location>
</feature>
<dbReference type="RefSeq" id="WP_244945412.1">
    <property type="nucleotide sequence ID" value="NZ_RJKL01000001.1"/>
</dbReference>
<feature type="transmembrane region" description="Helical" evidence="2">
    <location>
        <begin position="105"/>
        <end position="126"/>
    </location>
</feature>
<dbReference type="AlphaFoldDB" id="A0A3N1GQE2"/>
<feature type="transmembrane region" description="Helical" evidence="2">
    <location>
        <begin position="77"/>
        <end position="98"/>
    </location>
</feature>
<keyword evidence="2" id="KW-1133">Transmembrane helix</keyword>
<feature type="region of interest" description="Disordered" evidence="1">
    <location>
        <begin position="157"/>
        <end position="186"/>
    </location>
</feature>
<evidence type="ECO:0000313" key="4">
    <source>
        <dbReference type="Proteomes" id="UP000271683"/>
    </source>
</evidence>
<comment type="caution">
    <text evidence="3">The sequence shown here is derived from an EMBL/GenBank/DDBJ whole genome shotgun (WGS) entry which is preliminary data.</text>
</comment>
<keyword evidence="2" id="KW-0812">Transmembrane</keyword>
<feature type="region of interest" description="Disordered" evidence="1">
    <location>
        <begin position="1"/>
        <end position="40"/>
    </location>
</feature>
<proteinExistence type="predicted"/>